<protein>
    <recommendedName>
        <fullName evidence="4">Tryptophan synthase beta chain-like PALP domain-containing protein</fullName>
    </recommendedName>
</protein>
<dbReference type="InterPro" id="IPR036052">
    <property type="entry name" value="TrpB-like_PALP_sf"/>
</dbReference>
<reference evidence="5 6" key="1">
    <citation type="journal article" date="2024" name="Nat. Commun.">
        <title>Phylogenomics reveals the evolutionary origins of lichenization in chlorophyte algae.</title>
        <authorList>
            <person name="Puginier C."/>
            <person name="Libourel C."/>
            <person name="Otte J."/>
            <person name="Skaloud P."/>
            <person name="Haon M."/>
            <person name="Grisel S."/>
            <person name="Petersen M."/>
            <person name="Berrin J.G."/>
            <person name="Delaux P.M."/>
            <person name="Dal Grande F."/>
            <person name="Keller J."/>
        </authorList>
    </citation>
    <scope>NUCLEOTIDE SEQUENCE [LARGE SCALE GENOMIC DNA]</scope>
    <source>
        <strain evidence="5 6">SAG 216-7</strain>
    </source>
</reference>
<comment type="cofactor">
    <cofactor evidence="1">
        <name>pyridoxal 5'-phosphate</name>
        <dbReference type="ChEBI" id="CHEBI:597326"/>
    </cofactor>
</comment>
<evidence type="ECO:0000256" key="1">
    <source>
        <dbReference type="ARBA" id="ARBA00001933"/>
    </source>
</evidence>
<accession>A0ABR2YVY7</accession>
<keyword evidence="6" id="KW-1185">Reference proteome</keyword>
<dbReference type="PANTHER" id="PTHR43780">
    <property type="entry name" value="1-AMINOCYCLOPROPANE-1-CARBOXYLATE DEAMINASE-RELATED"/>
    <property type="match status" value="1"/>
</dbReference>
<name>A0ABR2YVY7_9CHLO</name>
<dbReference type="Pfam" id="PF00291">
    <property type="entry name" value="PALP"/>
    <property type="match status" value="1"/>
</dbReference>
<dbReference type="Proteomes" id="UP001491310">
    <property type="component" value="Unassembled WGS sequence"/>
</dbReference>
<evidence type="ECO:0000256" key="2">
    <source>
        <dbReference type="ARBA" id="ARBA00008639"/>
    </source>
</evidence>
<dbReference type="SUPFAM" id="SSF53686">
    <property type="entry name" value="Tryptophan synthase beta subunit-like PLP-dependent enzymes"/>
    <property type="match status" value="1"/>
</dbReference>
<dbReference type="EMBL" id="JALJOT010000004">
    <property type="protein sequence ID" value="KAK9915841.1"/>
    <property type="molecule type" value="Genomic_DNA"/>
</dbReference>
<gene>
    <name evidence="5" type="ORF">WJX75_005000</name>
</gene>
<evidence type="ECO:0000313" key="6">
    <source>
        <dbReference type="Proteomes" id="UP001491310"/>
    </source>
</evidence>
<dbReference type="Gene3D" id="3.40.50.1100">
    <property type="match status" value="2"/>
</dbReference>
<dbReference type="InterPro" id="IPR001926">
    <property type="entry name" value="TrpB-like_PALP"/>
</dbReference>
<feature type="domain" description="Tryptophan synthase beta chain-like PALP" evidence="4">
    <location>
        <begin position="48"/>
        <end position="329"/>
    </location>
</feature>
<dbReference type="PIRSF" id="PIRSF006278">
    <property type="entry name" value="ACCD_DCysDesulf"/>
    <property type="match status" value="1"/>
</dbReference>
<comment type="similarity">
    <text evidence="2">Belongs to the ACC deaminase/D-cysteine desulfhydrase family.</text>
</comment>
<proteinExistence type="inferred from homology"/>
<sequence>MRRRTAASIRCASPDLTNLLAREWMLDVPDTKIRTVPGSKFPESRLHIIQDDLLHPILGGNKLRKLDALMPALATAGITDLVTCGGLQSAHTAAVAAVCAERGITAHLLVRGERPAVPTGYHLLARMFGQVTYVSRSEYANRQAMFDKHIARATDVAGPDSKVRALHEGAAEPLALLGLIRLVHYLSEPAALGRGPCDLVTDCGTGVTAIGLALGVALLGLPWRIHGVMLAGTKEYYQQQQKDLTAASLSSFGAGNPSTEDASGGALPLNWRPRVNPRKFGAVLPGDVTTCRQVAQETGILLDPIYSLAAWEVATGMAGATQSRVAMLHNGGMMGLFGLAQRFPDQF</sequence>
<evidence type="ECO:0000259" key="4">
    <source>
        <dbReference type="Pfam" id="PF00291"/>
    </source>
</evidence>
<evidence type="ECO:0000313" key="5">
    <source>
        <dbReference type="EMBL" id="KAK9915841.1"/>
    </source>
</evidence>
<organism evidence="5 6">
    <name type="scientific">Coccomyxa subellipsoidea</name>
    <dbReference type="NCBI Taxonomy" id="248742"/>
    <lineage>
        <taxon>Eukaryota</taxon>
        <taxon>Viridiplantae</taxon>
        <taxon>Chlorophyta</taxon>
        <taxon>core chlorophytes</taxon>
        <taxon>Trebouxiophyceae</taxon>
        <taxon>Trebouxiophyceae incertae sedis</taxon>
        <taxon>Coccomyxaceae</taxon>
        <taxon>Coccomyxa</taxon>
    </lineage>
</organism>
<dbReference type="PANTHER" id="PTHR43780:SF7">
    <property type="entry name" value="D-CYSTEINE DESULFHYDRASE 2, MITOCHONDRIAL"/>
    <property type="match status" value="1"/>
</dbReference>
<keyword evidence="3" id="KW-0663">Pyridoxal phosphate</keyword>
<evidence type="ECO:0000256" key="3">
    <source>
        <dbReference type="ARBA" id="ARBA00022898"/>
    </source>
</evidence>
<dbReference type="InterPro" id="IPR027278">
    <property type="entry name" value="ACCD_DCysDesulf"/>
</dbReference>
<comment type="caution">
    <text evidence="5">The sequence shown here is derived from an EMBL/GenBank/DDBJ whole genome shotgun (WGS) entry which is preliminary data.</text>
</comment>